<dbReference type="KEGG" id="nlo:107221264"/>
<dbReference type="OrthoDB" id="329272at2759"/>
<evidence type="ECO:0000259" key="2">
    <source>
        <dbReference type="PROSITE" id="PS51186"/>
    </source>
</evidence>
<dbReference type="RefSeq" id="XP_015515675.1">
    <property type="nucleotide sequence ID" value="XM_015660189.1"/>
</dbReference>
<dbReference type="AlphaFoldDB" id="A0A6J0BM54"/>
<organism evidence="3 5">
    <name type="scientific">Neodiprion lecontei</name>
    <name type="common">Redheaded pine sawfly</name>
    <dbReference type="NCBI Taxonomy" id="441921"/>
    <lineage>
        <taxon>Eukaryota</taxon>
        <taxon>Metazoa</taxon>
        <taxon>Ecdysozoa</taxon>
        <taxon>Arthropoda</taxon>
        <taxon>Hexapoda</taxon>
        <taxon>Insecta</taxon>
        <taxon>Pterygota</taxon>
        <taxon>Neoptera</taxon>
        <taxon>Endopterygota</taxon>
        <taxon>Hymenoptera</taxon>
        <taxon>Tenthredinoidea</taxon>
        <taxon>Diprionidae</taxon>
        <taxon>Diprioninae</taxon>
        <taxon>Neodiprion</taxon>
    </lineage>
</organism>
<gene>
    <name evidence="4 5 6" type="primary">LOC107221264</name>
</gene>
<sequence length="189" mass="21410">MKDTPYSVVPLHKRMDLTRQCAKLVNSEWPRSETARLRSLYSSCDKFPTCLVLLDDTNVVGHCKISLVPNMCDCCFLESVVIDQKCRGRGLGSLLMRRSEEYVSKRGITKVLLSTKGQEEFYKKLGYRICDPLNLHENSYREKDSAHSTPQKQSNTTTSIGPPPPPMPSILRNTSLLFSAGKTYMMKNL</sequence>
<dbReference type="Pfam" id="PF00583">
    <property type="entry name" value="Acetyltransf_1"/>
    <property type="match status" value="1"/>
</dbReference>
<protein>
    <submittedName>
        <fullName evidence="4 5">N-acetyltransferase 6</fullName>
    </submittedName>
    <submittedName>
        <fullName evidence="6">N-alpha-acetyltransferase 80</fullName>
    </submittedName>
</protein>
<dbReference type="GO" id="GO:0008080">
    <property type="term" value="F:N-acetyltransferase activity"/>
    <property type="evidence" value="ECO:0007669"/>
    <property type="project" value="InterPro"/>
</dbReference>
<dbReference type="PANTHER" id="PTHR13538">
    <property type="entry name" value="N-ACETYLTRANSFERASE 6"/>
    <property type="match status" value="1"/>
</dbReference>
<reference evidence="4 5" key="1">
    <citation type="submission" date="2025-04" db="UniProtKB">
        <authorList>
            <consortium name="RefSeq"/>
        </authorList>
    </citation>
    <scope>IDENTIFICATION</scope>
    <source>
        <tissue evidence="6">Thorax and Abdomen</tissue>
        <tissue evidence="4 5">Whole body</tissue>
    </source>
</reference>
<evidence type="ECO:0000313" key="6">
    <source>
        <dbReference type="RefSeq" id="XP_046597480.1"/>
    </source>
</evidence>
<dbReference type="InterPro" id="IPR016181">
    <property type="entry name" value="Acyl_CoA_acyltransferase"/>
</dbReference>
<dbReference type="CDD" id="cd04301">
    <property type="entry name" value="NAT_SF"/>
    <property type="match status" value="1"/>
</dbReference>
<dbReference type="GO" id="GO:0005737">
    <property type="term" value="C:cytoplasm"/>
    <property type="evidence" value="ECO:0007669"/>
    <property type="project" value="TreeGrafter"/>
</dbReference>
<dbReference type="SUPFAM" id="SSF55729">
    <property type="entry name" value="Acyl-CoA N-acyltransferases (Nat)"/>
    <property type="match status" value="1"/>
</dbReference>
<accession>A0A6J0BM54</accession>
<name>A0A6J0BM54_NEOLC</name>
<dbReference type="InterPro" id="IPR039840">
    <property type="entry name" value="NAA80"/>
</dbReference>
<feature type="domain" description="N-acetyltransferase" evidence="2">
    <location>
        <begin position="6"/>
        <end position="147"/>
    </location>
</feature>
<evidence type="ECO:0000313" key="4">
    <source>
        <dbReference type="RefSeq" id="XP_015515674.1"/>
    </source>
</evidence>
<dbReference type="RefSeq" id="XP_046597480.1">
    <property type="nucleotide sequence ID" value="XM_046741524.1"/>
</dbReference>
<evidence type="ECO:0000256" key="1">
    <source>
        <dbReference type="SAM" id="MobiDB-lite"/>
    </source>
</evidence>
<evidence type="ECO:0000313" key="5">
    <source>
        <dbReference type="RefSeq" id="XP_015515675.1"/>
    </source>
</evidence>
<proteinExistence type="predicted"/>
<feature type="compositionally biased region" description="Polar residues" evidence="1">
    <location>
        <begin position="147"/>
        <end position="160"/>
    </location>
</feature>
<dbReference type="PANTHER" id="PTHR13538:SF4">
    <property type="entry name" value="N-ALPHA-ACETYLTRANSFERASE 80"/>
    <property type="match status" value="1"/>
</dbReference>
<evidence type="ECO:0000313" key="3">
    <source>
        <dbReference type="Proteomes" id="UP000829291"/>
    </source>
</evidence>
<dbReference type="InterPro" id="IPR000182">
    <property type="entry name" value="GNAT_dom"/>
</dbReference>
<dbReference type="Proteomes" id="UP000829291">
    <property type="component" value="Chromosome 5"/>
</dbReference>
<dbReference type="GeneID" id="107221264"/>
<dbReference type="PROSITE" id="PS51186">
    <property type="entry name" value="GNAT"/>
    <property type="match status" value="1"/>
</dbReference>
<dbReference type="Gene3D" id="3.40.630.30">
    <property type="match status" value="1"/>
</dbReference>
<keyword evidence="3" id="KW-1185">Reference proteome</keyword>
<dbReference type="RefSeq" id="XP_015515674.1">
    <property type="nucleotide sequence ID" value="XM_015660188.1"/>
</dbReference>
<dbReference type="GO" id="GO:1905502">
    <property type="term" value="F:acetyl-CoA binding"/>
    <property type="evidence" value="ECO:0007669"/>
    <property type="project" value="TreeGrafter"/>
</dbReference>
<feature type="region of interest" description="Disordered" evidence="1">
    <location>
        <begin position="140"/>
        <end position="168"/>
    </location>
</feature>